<reference evidence="11" key="1">
    <citation type="submission" date="2022-07" db="EMBL/GenBank/DDBJ databases">
        <title>Phylogenomic reconstructions and comparative analyses of Kickxellomycotina fungi.</title>
        <authorList>
            <person name="Reynolds N.K."/>
            <person name="Stajich J.E."/>
            <person name="Barry K."/>
            <person name="Grigoriev I.V."/>
            <person name="Crous P."/>
            <person name="Smith M.E."/>
        </authorList>
    </citation>
    <scope>NUCLEOTIDE SEQUENCE</scope>
    <source>
        <strain evidence="11">BCRC 34381</strain>
    </source>
</reference>
<evidence type="ECO:0000259" key="10">
    <source>
        <dbReference type="Pfam" id="PF02540"/>
    </source>
</evidence>
<keyword evidence="12" id="KW-1185">Reference proteome</keyword>
<dbReference type="Pfam" id="PF02540">
    <property type="entry name" value="NAD_synthase"/>
    <property type="match status" value="1"/>
</dbReference>
<dbReference type="GO" id="GO:0005737">
    <property type="term" value="C:cytoplasm"/>
    <property type="evidence" value="ECO:0007669"/>
    <property type="project" value="InterPro"/>
</dbReference>
<keyword evidence="4 11" id="KW-0436">Ligase</keyword>
<keyword evidence="7" id="KW-0520">NAD</keyword>
<dbReference type="PANTHER" id="PTHR23090:SF9">
    <property type="entry name" value="GLUTAMINE-DEPENDENT NAD(+) SYNTHETASE"/>
    <property type="match status" value="1"/>
</dbReference>
<accession>A0A9W7YA61</accession>
<dbReference type="GO" id="GO:0004359">
    <property type="term" value="F:glutaminase activity"/>
    <property type="evidence" value="ECO:0007669"/>
    <property type="project" value="InterPro"/>
</dbReference>
<dbReference type="GO" id="GO:0003952">
    <property type="term" value="F:NAD+ synthase (glutamine-hydrolyzing) activity"/>
    <property type="evidence" value="ECO:0007669"/>
    <property type="project" value="UniProtKB-EC"/>
</dbReference>
<proteinExistence type="inferred from homology"/>
<dbReference type="InterPro" id="IPR014729">
    <property type="entry name" value="Rossmann-like_a/b/a_fold"/>
</dbReference>
<evidence type="ECO:0000256" key="6">
    <source>
        <dbReference type="ARBA" id="ARBA00022840"/>
    </source>
</evidence>
<dbReference type="InterPro" id="IPR003694">
    <property type="entry name" value="NAD_synthase"/>
</dbReference>
<dbReference type="PANTHER" id="PTHR23090">
    <property type="entry name" value="NH 3 /GLUTAMINE-DEPENDENT NAD + SYNTHETASE"/>
    <property type="match status" value="1"/>
</dbReference>
<name>A0A9W7YA61_9FUNG</name>
<protein>
    <recommendedName>
        <fullName evidence="3">NAD(+) synthase (glutamine-hydrolyzing)</fullName>
        <ecNumber evidence="3">6.3.5.1</ecNumber>
    </recommendedName>
    <alternativeName>
        <fullName evidence="8">NAD(+) synthase [glutamine-hydrolyzing]</fullName>
    </alternativeName>
</protein>
<evidence type="ECO:0000313" key="12">
    <source>
        <dbReference type="Proteomes" id="UP001143981"/>
    </source>
</evidence>
<organism evidence="11 12">
    <name type="scientific">Coemansia biformis</name>
    <dbReference type="NCBI Taxonomy" id="1286918"/>
    <lineage>
        <taxon>Eukaryota</taxon>
        <taxon>Fungi</taxon>
        <taxon>Fungi incertae sedis</taxon>
        <taxon>Zoopagomycota</taxon>
        <taxon>Kickxellomycotina</taxon>
        <taxon>Kickxellomycetes</taxon>
        <taxon>Kickxellales</taxon>
        <taxon>Kickxellaceae</taxon>
        <taxon>Coemansia</taxon>
    </lineage>
</organism>
<evidence type="ECO:0000256" key="7">
    <source>
        <dbReference type="ARBA" id="ARBA00023027"/>
    </source>
</evidence>
<dbReference type="EMBL" id="JANBOI010001655">
    <property type="protein sequence ID" value="KAJ1726275.1"/>
    <property type="molecule type" value="Genomic_DNA"/>
</dbReference>
<keyword evidence="9" id="KW-1133">Transmembrane helix</keyword>
<evidence type="ECO:0000256" key="9">
    <source>
        <dbReference type="SAM" id="Phobius"/>
    </source>
</evidence>
<dbReference type="CDD" id="cd00553">
    <property type="entry name" value="NAD_synthase"/>
    <property type="match status" value="1"/>
</dbReference>
<dbReference type="FunFam" id="3.40.50.620:FF:000036">
    <property type="entry name" value="Glutamine-dependent NAD(+) synthetase"/>
    <property type="match status" value="1"/>
</dbReference>
<keyword evidence="5" id="KW-0547">Nucleotide-binding</keyword>
<feature type="transmembrane region" description="Helical" evidence="9">
    <location>
        <begin position="57"/>
        <end position="83"/>
    </location>
</feature>
<dbReference type="Proteomes" id="UP001143981">
    <property type="component" value="Unassembled WGS sequence"/>
</dbReference>
<dbReference type="GO" id="GO:0005524">
    <property type="term" value="F:ATP binding"/>
    <property type="evidence" value="ECO:0007669"/>
    <property type="project" value="UniProtKB-KW"/>
</dbReference>
<dbReference type="InterPro" id="IPR022310">
    <property type="entry name" value="NAD/GMP_synthase"/>
</dbReference>
<dbReference type="NCBIfam" id="TIGR00552">
    <property type="entry name" value="nadE"/>
    <property type="match status" value="1"/>
</dbReference>
<evidence type="ECO:0000256" key="3">
    <source>
        <dbReference type="ARBA" id="ARBA00012743"/>
    </source>
</evidence>
<evidence type="ECO:0000256" key="5">
    <source>
        <dbReference type="ARBA" id="ARBA00022741"/>
    </source>
</evidence>
<dbReference type="GO" id="GO:0009435">
    <property type="term" value="P:NAD+ biosynthetic process"/>
    <property type="evidence" value="ECO:0007669"/>
    <property type="project" value="InterPro"/>
</dbReference>
<keyword evidence="9" id="KW-0472">Membrane</keyword>
<sequence length="321" mass="36192">QTIDDVRRCVGESQVGPDYIPKSAHELAGHIFYTSYMGTQNSSAETRARANDLAKAIGSYHVALCMDTVVAAIVALFTLVTSLTPQYAVRGGSNAENLALQNIQARLRMLLAYLFAALLPWARGRQKSLLVLGSANVDEALRGYLTKYDCSSADLNPIGSISKSDLRQYIAYARDHMELPVLDAFLQATPSAELVPFTNGYVQSDEVEMGMSYDELSVFGRLRKISRCGPYSMFTLLLHKWGDHLSPREIAGKVKKFFFYYSINRHKMTTITPAYHAETYSPDDNRFDMRQFLYNSGWSWQFRCVDAMVENAERQNDPKRD</sequence>
<evidence type="ECO:0000256" key="2">
    <source>
        <dbReference type="ARBA" id="ARBA00007145"/>
    </source>
</evidence>
<comment type="pathway">
    <text evidence="1">Cofactor biosynthesis; NAD(+) biosynthesis; NAD(+) from deamido-NAD(+) (L-Gln route): step 1/1.</text>
</comment>
<keyword evidence="6" id="KW-0067">ATP-binding</keyword>
<evidence type="ECO:0000313" key="11">
    <source>
        <dbReference type="EMBL" id="KAJ1726275.1"/>
    </source>
</evidence>
<gene>
    <name evidence="11" type="primary">QNS1_1</name>
    <name evidence="11" type="ORF">LPJ61_005297</name>
</gene>
<dbReference type="AlphaFoldDB" id="A0A9W7YA61"/>
<dbReference type="SUPFAM" id="SSF52402">
    <property type="entry name" value="Adenine nucleotide alpha hydrolases-like"/>
    <property type="match status" value="1"/>
</dbReference>
<dbReference type="EC" id="6.3.5.1" evidence="3"/>
<evidence type="ECO:0000256" key="8">
    <source>
        <dbReference type="ARBA" id="ARBA00030681"/>
    </source>
</evidence>
<dbReference type="Gene3D" id="3.40.50.620">
    <property type="entry name" value="HUPs"/>
    <property type="match status" value="1"/>
</dbReference>
<dbReference type="OrthoDB" id="2020662at2759"/>
<feature type="domain" description="NAD/GMP synthase" evidence="10">
    <location>
        <begin position="36"/>
        <end position="216"/>
    </location>
</feature>
<comment type="similarity">
    <text evidence="2">In the C-terminal section; belongs to the NAD synthetase family.</text>
</comment>
<comment type="caution">
    <text evidence="11">The sequence shown here is derived from an EMBL/GenBank/DDBJ whole genome shotgun (WGS) entry which is preliminary data.</text>
</comment>
<feature type="non-terminal residue" evidence="11">
    <location>
        <position position="1"/>
    </location>
</feature>
<evidence type="ECO:0000256" key="1">
    <source>
        <dbReference type="ARBA" id="ARBA00005188"/>
    </source>
</evidence>
<evidence type="ECO:0000256" key="4">
    <source>
        <dbReference type="ARBA" id="ARBA00022598"/>
    </source>
</evidence>
<keyword evidence="9" id="KW-0812">Transmembrane</keyword>